<dbReference type="PANTHER" id="PTHR21561:SF12">
    <property type="entry name" value="INO80 COMPLEX SUBUNIT B"/>
    <property type="match status" value="1"/>
</dbReference>
<name>A0A7S3UDZ5_9CHLO</name>
<accession>A0A7S3UDZ5</accession>
<proteinExistence type="predicted"/>
<dbReference type="EMBL" id="HBIS01003163">
    <property type="protein sequence ID" value="CAE0609027.1"/>
    <property type="molecule type" value="Transcribed_RNA"/>
</dbReference>
<gene>
    <name evidence="3" type="ORF">PSAL00342_LOCUS2846</name>
</gene>
<feature type="domain" description="INO80 complex subunit B-like conserved region" evidence="2">
    <location>
        <begin position="139"/>
        <end position="223"/>
    </location>
</feature>
<dbReference type="SMART" id="SM01406">
    <property type="entry name" value="PAPA-1"/>
    <property type="match status" value="1"/>
</dbReference>
<feature type="compositionally biased region" description="Basic and acidic residues" evidence="1">
    <location>
        <begin position="110"/>
        <end position="120"/>
    </location>
</feature>
<organism evidence="3">
    <name type="scientific">Picocystis salinarum</name>
    <dbReference type="NCBI Taxonomy" id="88271"/>
    <lineage>
        <taxon>Eukaryota</taxon>
        <taxon>Viridiplantae</taxon>
        <taxon>Chlorophyta</taxon>
        <taxon>Picocystophyceae</taxon>
        <taxon>Picocystales</taxon>
        <taxon>Picocystaceae</taxon>
        <taxon>Picocystis</taxon>
    </lineage>
</organism>
<dbReference type="AlphaFoldDB" id="A0A7S3UDZ5"/>
<dbReference type="InterPro" id="IPR006880">
    <property type="entry name" value="INO80B_C"/>
</dbReference>
<feature type="compositionally biased region" description="Acidic residues" evidence="1">
    <location>
        <begin position="51"/>
        <end position="90"/>
    </location>
</feature>
<feature type="region of interest" description="Disordered" evidence="1">
    <location>
        <begin position="174"/>
        <end position="203"/>
    </location>
</feature>
<dbReference type="GO" id="GO:0006338">
    <property type="term" value="P:chromatin remodeling"/>
    <property type="evidence" value="ECO:0007669"/>
    <property type="project" value="InterPro"/>
</dbReference>
<evidence type="ECO:0000259" key="2">
    <source>
        <dbReference type="SMART" id="SM01406"/>
    </source>
</evidence>
<evidence type="ECO:0000313" key="3">
    <source>
        <dbReference type="EMBL" id="CAE0609027.1"/>
    </source>
</evidence>
<protein>
    <recommendedName>
        <fullName evidence="2">INO80 complex subunit B-like conserved region domain-containing protein</fullName>
    </recommendedName>
</protein>
<feature type="compositionally biased region" description="Basic and acidic residues" evidence="1">
    <location>
        <begin position="178"/>
        <end position="194"/>
    </location>
</feature>
<dbReference type="PANTHER" id="PTHR21561">
    <property type="entry name" value="INO80 COMPLEX SUBUNIT B"/>
    <property type="match status" value="1"/>
</dbReference>
<dbReference type="GO" id="GO:0031011">
    <property type="term" value="C:Ino80 complex"/>
    <property type="evidence" value="ECO:0007669"/>
    <property type="project" value="InterPro"/>
</dbReference>
<evidence type="ECO:0000256" key="1">
    <source>
        <dbReference type="SAM" id="MobiDB-lite"/>
    </source>
</evidence>
<sequence length="315" mass="35324">MAGGRYPARKRQPTAKAQDDDGTVSDETEHVAGDEFETVAADSQDTIPAVEEGEEVDDEDGRDDDAMSEEETVDLEDLDVDEADEDEVDMEDRFGSRGRSNRRLTARQRAKLDGTSEATDHLLSLPPVPAKRSRLTTEEQQLRRAEAAKRRKLLSDKKRKEEQHQTIQKILGGVSASKRRETEAAQKMEEKESQRAMGGELGPDTIRVHMDGERTHVTWSEDLDLPTALHQGSCTYPVEKQDYVLEGMSDDVSLRLGLVLHPSLRGKKELSWKTSEGRVVCTMPPGSHPREPCVVRTIHRHPTTNAISKVWIRPL</sequence>
<dbReference type="Pfam" id="PF04795">
    <property type="entry name" value="PAPA-1"/>
    <property type="match status" value="1"/>
</dbReference>
<reference evidence="3" key="1">
    <citation type="submission" date="2021-01" db="EMBL/GenBank/DDBJ databases">
        <authorList>
            <person name="Corre E."/>
            <person name="Pelletier E."/>
            <person name="Niang G."/>
            <person name="Scheremetjew M."/>
            <person name="Finn R."/>
            <person name="Kale V."/>
            <person name="Holt S."/>
            <person name="Cochrane G."/>
            <person name="Meng A."/>
            <person name="Brown T."/>
            <person name="Cohen L."/>
        </authorList>
    </citation>
    <scope>NUCLEOTIDE SEQUENCE</scope>
    <source>
        <strain evidence="3">CCMP1897</strain>
    </source>
</reference>
<feature type="region of interest" description="Disordered" evidence="1">
    <location>
        <begin position="1"/>
        <end position="139"/>
    </location>
</feature>
<feature type="compositionally biased region" description="Basic residues" evidence="1">
    <location>
        <begin position="99"/>
        <end position="109"/>
    </location>
</feature>
<dbReference type="InterPro" id="IPR029523">
    <property type="entry name" value="INO80B/Ies2"/>
</dbReference>